<protein>
    <submittedName>
        <fullName evidence="1">Uncharacterized protein</fullName>
    </submittedName>
</protein>
<keyword evidence="2" id="KW-1185">Reference proteome</keyword>
<dbReference type="Proteomes" id="UP000005709">
    <property type="component" value="Unassembled WGS sequence"/>
</dbReference>
<comment type="caution">
    <text evidence="1">The sequence shown here is derived from an EMBL/GenBank/DDBJ whole genome shotgun (WGS) entry which is preliminary data.</text>
</comment>
<reference evidence="1 2" key="1">
    <citation type="submission" date="2009-07" db="EMBL/GenBank/DDBJ databases">
        <authorList>
            <person name="Madupu R."/>
            <person name="Sebastian Y."/>
            <person name="Durkin A.S."/>
            <person name="Torralba M."/>
            <person name="Methe B."/>
            <person name="Sutton G.G."/>
            <person name="Strausberg R.L."/>
            <person name="Nelson K.E."/>
        </authorList>
    </citation>
    <scope>NUCLEOTIDE SEQUENCE [LARGE SCALE GENOMIC DNA]</scope>
    <source>
        <strain evidence="1 2">RM3268</strain>
    </source>
</reference>
<proteinExistence type="predicted"/>
<name>C8PFA4_9BACT</name>
<dbReference type="EMBL" id="ACYG01000009">
    <property type="protein sequence ID" value="EEV18732.1"/>
    <property type="molecule type" value="Genomic_DNA"/>
</dbReference>
<evidence type="ECO:0000313" key="1">
    <source>
        <dbReference type="EMBL" id="EEV18732.1"/>
    </source>
</evidence>
<dbReference type="AlphaFoldDB" id="C8PFA4"/>
<accession>C8PFA4</accession>
<evidence type="ECO:0000313" key="2">
    <source>
        <dbReference type="Proteomes" id="UP000005709"/>
    </source>
</evidence>
<gene>
    <name evidence="1" type="ORF">CAMGR0001_2745</name>
</gene>
<organism evidence="1 2">
    <name type="scientific">Campylobacter gracilis RM3268</name>
    <dbReference type="NCBI Taxonomy" id="553220"/>
    <lineage>
        <taxon>Bacteria</taxon>
        <taxon>Pseudomonadati</taxon>
        <taxon>Campylobacterota</taxon>
        <taxon>Epsilonproteobacteria</taxon>
        <taxon>Campylobacterales</taxon>
        <taxon>Campylobacteraceae</taxon>
        <taxon>Campylobacter</taxon>
    </lineage>
</organism>
<sequence length="49" mass="5930">MARKEFYTPRTASRDFKNFIDSARTKLANHRACVYLNLDYLRHKFGMKF</sequence>